<feature type="transmembrane region" description="Helical" evidence="6">
    <location>
        <begin position="473"/>
        <end position="496"/>
    </location>
</feature>
<feature type="transmembrane region" description="Helical" evidence="6">
    <location>
        <begin position="818"/>
        <end position="838"/>
    </location>
</feature>
<dbReference type="PROSITE" id="PS50850">
    <property type="entry name" value="MFS"/>
    <property type="match status" value="3"/>
</dbReference>
<evidence type="ECO:0000256" key="3">
    <source>
        <dbReference type="ARBA" id="ARBA00022989"/>
    </source>
</evidence>
<dbReference type="GO" id="GO:0016020">
    <property type="term" value="C:membrane"/>
    <property type="evidence" value="ECO:0007669"/>
    <property type="project" value="UniProtKB-SubCell"/>
</dbReference>
<feature type="transmembrane region" description="Helical" evidence="6">
    <location>
        <begin position="883"/>
        <end position="905"/>
    </location>
</feature>
<feature type="transmembrane region" description="Helical" evidence="6">
    <location>
        <begin position="1032"/>
        <end position="1050"/>
    </location>
</feature>
<evidence type="ECO:0000256" key="6">
    <source>
        <dbReference type="SAM" id="Phobius"/>
    </source>
</evidence>
<feature type="transmembrane region" description="Helical" evidence="6">
    <location>
        <begin position="1578"/>
        <end position="1596"/>
    </location>
</feature>
<feature type="transmembrane region" description="Helical" evidence="6">
    <location>
        <begin position="1489"/>
        <end position="1508"/>
    </location>
</feature>
<gene>
    <name evidence="8" type="primary">CSON009535</name>
</gene>
<feature type="transmembrane region" description="Helical" evidence="6">
    <location>
        <begin position="1121"/>
        <end position="1141"/>
    </location>
</feature>
<feature type="transmembrane region" description="Helical" evidence="6">
    <location>
        <begin position="1891"/>
        <end position="1907"/>
    </location>
</feature>
<reference evidence="9" key="2">
    <citation type="submission" date="2018-07" db="EMBL/GenBank/DDBJ databases">
        <authorList>
            <person name="Quirk P.G."/>
            <person name="Krulwich T.A."/>
        </authorList>
    </citation>
    <scope>NUCLEOTIDE SEQUENCE</scope>
</reference>
<feature type="transmembrane region" description="Helical" evidence="6">
    <location>
        <begin position="93"/>
        <end position="115"/>
    </location>
</feature>
<evidence type="ECO:0000313" key="8">
    <source>
        <dbReference type="EMBL" id="SSW98016.1"/>
    </source>
</evidence>
<organism evidence="8">
    <name type="scientific">Culicoides sonorensis</name>
    <name type="common">Biting midge</name>
    <dbReference type="NCBI Taxonomy" id="179676"/>
    <lineage>
        <taxon>Eukaryota</taxon>
        <taxon>Metazoa</taxon>
        <taxon>Ecdysozoa</taxon>
        <taxon>Arthropoda</taxon>
        <taxon>Hexapoda</taxon>
        <taxon>Insecta</taxon>
        <taxon>Pterygota</taxon>
        <taxon>Neoptera</taxon>
        <taxon>Endopterygota</taxon>
        <taxon>Diptera</taxon>
        <taxon>Nematocera</taxon>
        <taxon>Chironomoidea</taxon>
        <taxon>Ceratopogonidae</taxon>
        <taxon>Ceratopogoninae</taxon>
        <taxon>Culicoides</taxon>
        <taxon>Monoculicoides</taxon>
    </lineage>
</organism>
<evidence type="ECO:0000256" key="4">
    <source>
        <dbReference type="ARBA" id="ARBA00023136"/>
    </source>
</evidence>
<feature type="transmembrane region" description="Helical" evidence="6">
    <location>
        <begin position="323"/>
        <end position="344"/>
    </location>
</feature>
<feature type="transmembrane region" description="Helical" evidence="6">
    <location>
        <begin position="559"/>
        <end position="578"/>
    </location>
</feature>
<feature type="region of interest" description="Disordered" evidence="5">
    <location>
        <begin position="1"/>
        <end position="31"/>
    </location>
</feature>
<dbReference type="InterPro" id="IPR036259">
    <property type="entry name" value="MFS_trans_sf"/>
</dbReference>
<feature type="transmembrane region" description="Helical" evidence="6">
    <location>
        <begin position="1514"/>
        <end position="1537"/>
    </location>
</feature>
<feature type="transmembrane region" description="Helical" evidence="6">
    <location>
        <begin position="944"/>
        <end position="965"/>
    </location>
</feature>
<feature type="transmembrane region" description="Helical" evidence="6">
    <location>
        <begin position="415"/>
        <end position="433"/>
    </location>
</feature>
<feature type="transmembrane region" description="Helical" evidence="6">
    <location>
        <begin position="1062"/>
        <end position="1084"/>
    </location>
</feature>
<feature type="transmembrane region" description="Helical" evidence="6">
    <location>
        <begin position="1961"/>
        <end position="1980"/>
    </location>
</feature>
<protein>
    <submittedName>
        <fullName evidence="8">CSON009535 protein</fullName>
    </submittedName>
</protein>
<feature type="transmembrane region" description="Helical" evidence="6">
    <location>
        <begin position="1340"/>
        <end position="1363"/>
    </location>
</feature>
<dbReference type="PANTHER" id="PTHR24064">
    <property type="entry name" value="SOLUTE CARRIER FAMILY 22 MEMBER"/>
    <property type="match status" value="1"/>
</dbReference>
<feature type="compositionally biased region" description="Polar residues" evidence="5">
    <location>
        <begin position="623"/>
        <end position="635"/>
    </location>
</feature>
<dbReference type="SUPFAM" id="SSF103473">
    <property type="entry name" value="MFS general substrate transporter"/>
    <property type="match status" value="3"/>
</dbReference>
<feature type="domain" description="Major facilitator superfamily (MFS) profile" evidence="7">
    <location>
        <begin position="98"/>
        <end position="583"/>
    </location>
</feature>
<feature type="compositionally biased region" description="Low complexity" evidence="5">
    <location>
        <begin position="1"/>
        <end position="23"/>
    </location>
</feature>
<name>A0A336JZ48_CULSO</name>
<feature type="region of interest" description="Disordered" evidence="5">
    <location>
        <begin position="619"/>
        <end position="642"/>
    </location>
</feature>
<feature type="transmembrane region" description="Helical" evidence="6">
    <location>
        <begin position="695"/>
        <end position="716"/>
    </location>
</feature>
<feature type="transmembrane region" description="Helical" evidence="6">
    <location>
        <begin position="917"/>
        <end position="938"/>
    </location>
</feature>
<feature type="transmembrane region" description="Helical" evidence="6">
    <location>
        <begin position="1811"/>
        <end position="1830"/>
    </location>
</feature>
<feature type="transmembrane region" description="Helical" evidence="6">
    <location>
        <begin position="1153"/>
        <end position="1173"/>
    </location>
</feature>
<dbReference type="InterPro" id="IPR005828">
    <property type="entry name" value="MFS_sugar_transport-like"/>
</dbReference>
<feature type="transmembrane region" description="Helical" evidence="6">
    <location>
        <begin position="532"/>
        <end position="553"/>
    </location>
</feature>
<feature type="transmembrane region" description="Helical" evidence="6">
    <location>
        <begin position="1727"/>
        <end position="1748"/>
    </location>
</feature>
<dbReference type="PROSITE" id="PS00216">
    <property type="entry name" value="SUGAR_TRANSPORT_1"/>
    <property type="match status" value="2"/>
</dbReference>
<feature type="domain" description="Major facilitator superfamily (MFS) profile" evidence="7">
    <location>
        <begin position="757"/>
        <end position="1204"/>
    </location>
</feature>
<sequence length="1982" mass="223609">MAVTSSSPPSSPDNSSDQKQSDNTGYVNNGFVKDTVNGNSSLSLSTTTTATISDNNSLNNKKNNDEKNSMKEPVMDFDDLLPHIGEFGRYQKILFLCMIPFAFFVAFVYFSQIFITLVPEEHWCNVPELADLSVEERLNYAIPKDAEGNYHKCLMYAVNFTEMREKGLPSDPHWKMISCRNGWEYNFTDIPYATVATELNWVCEDSYLPTLSQSVFFLGAIVGGLLFGWIADRYGRIPSLALCNLVGFAAGVATVFSTSFWMFALCRFLVGFAFDNCFTMMYILVLEYVGPRWRTFVANMSIAIFFTMASCALPWIAYYLADWRMFTIVTSVPLALAIFTPWVVPESARWLVSQGKTDKAMKILKKFEKVNRTTVDPNIYKQFQASCDAIQKEEAENANYSIFDLFKTPRLRNNTILLIVIWMAISLVFDGHVRNVGQLGLDLFVTFTVACATELPADTFLTLTLDRWGRRWLAFGTMAASGIFSLLATTVPVGIYSATLAILGRFSVNISYNIGLQYAAELLPTVVRAQGVAFIHIMGYVASIVAPFVVYLANISQSLPLIVLGVLGIFGGVLSLFLPETLGQELPQNLTDGEEFGKNQKMWSFPCISKKLDDEEDNECSFKRSNTSPHQTHTHGASLRASTRGELSSYMLRRMSSSGSSSNGTENGLNLSNGEEIVDFDDLIHHFGDCGRYQMLLFVLMIPFICFIAFVFYSQFFITLVPEHYWCRVPDLETLSVHERQLLAIPSVDGEFDRCSMYNVDFIAEIRKGVTVGNASWPRQKCIYGYEYDHSVIPFTTIATEMNWVCEFSYFPNLAQSIYYMGSICGGLLFGYISGKVLTQINLKIFKILIFEDNYGRIPALVGCNLIGSIFGSLTIFSTNFWTFALCRFFVGFAFDGCFAMMYILVVEYVGPKWRTFVCNISLGIFFASMTAALPWIVLYIGDWKIFTLMTSLPLMLAILTPLIVPESVRWLATKGKVERIIKIMKKIERTNKKNVGLGVYENIRKTCAVMQKSEAASKNYTFFDLFRMPQLRTNTIILIIVWMIIALSFDAHARNIDSLGLNLFLTFSLACAAEFPADVLLVLTIDRWGRRFTSATALVLGGILNLTATIVPFGPISATLAILGRLTINYSYNLGIQYTAELIPTVVRGQGVTFIHIMGFVAAIFAPFVVYLKNFATVLPLIVVGVLGLIGGSLCLFLPETLNRELPQSLDDGEAFNKAGSSKEKNQLNSRINLTSFVMADQEKENFETNAEDSRNKFNVNVKDFPSKNNNNIIELNDETKTTINSSNHEIAVNGGSHLNNKSSSENNFKILKNDDEHFIIMDFDQFLPYVGDCGRYQALIFIVMIPFCFFFAVVYFAQMFITLVPNKYYCNVPELNNFNLTEEQRITISIPFGPDDGEINRCQRYDVNFKEIIEQGITEPNRSWPVKNCDNGYIYDFSDIPYETIATELNWVCDQAFLPNLAQSIFYVGAIVGGFFFGWVSDHYGRVPALVGCTMVGGVAGIVTIYVKDFWSFAICRFFVGFAYDNVYTMIYILIIEYTGVKWRTYIANLSIAVFFTIAACALPFLALYLLDWRQFAIITSAPLLLAIFTPYVVPESARWLVSQGKIDRAIKIMKHIAEMNKKEVDQSLYDRFEESCSAIRKNEESHKSYSMLDLFKMPRIRNITILLIIMWMTISLVFDGHARNVGSLGMDLFFTHTVGTATELPSDLLLIFMIDYWGRRWPSVGALVIGGIFSLFAAVVPFGAYSATLAILGRATANFSYNLGCQYAAELLPTVVRGQGITLIHIMGYVASLIAPFVVYLANFSTSLPLIVLGIVGIVGGLFCLFLPESLNCELPQTMEDGEEFGKDQTFWSFPCCGEFKINNNVNQSITTELSANLYRELKKKNKLVIFILFFFCNFFFKAFTSKSSLIHFLILFPFFLQFEIFAGRQLFINLAFRHWWREWCVHPLGPINRLRRLINFSIFLTRFLILIMSHPISS</sequence>
<keyword evidence="3 6" id="KW-1133">Transmembrane helix</keyword>
<dbReference type="InterPro" id="IPR020846">
    <property type="entry name" value="MFS_dom"/>
</dbReference>
<keyword evidence="2 6" id="KW-0812">Transmembrane</keyword>
<feature type="transmembrane region" description="Helical" evidence="6">
    <location>
        <begin position="296"/>
        <end position="317"/>
    </location>
</feature>
<proteinExistence type="predicted"/>
<dbReference type="InterPro" id="IPR005829">
    <property type="entry name" value="Sugar_transporter_CS"/>
</dbReference>
<keyword evidence="4 6" id="KW-0472">Membrane</keyword>
<feature type="transmembrane region" description="Helical" evidence="6">
    <location>
        <begin position="269"/>
        <end position="289"/>
    </location>
</feature>
<feature type="transmembrane region" description="Helical" evidence="6">
    <location>
        <begin position="1784"/>
        <end position="1805"/>
    </location>
</feature>
<evidence type="ECO:0000313" key="9">
    <source>
        <dbReference type="EMBL" id="SSX18402.1"/>
    </source>
</evidence>
<feature type="transmembrane region" description="Helical" evidence="6">
    <location>
        <begin position="439"/>
        <end position="461"/>
    </location>
</feature>
<feature type="transmembrane region" description="Helical" evidence="6">
    <location>
        <begin position="1913"/>
        <end position="1940"/>
    </location>
</feature>
<evidence type="ECO:0000259" key="7">
    <source>
        <dbReference type="PROSITE" id="PS50850"/>
    </source>
</evidence>
<accession>A0A336JZ48</accession>
<dbReference type="GO" id="GO:0022857">
    <property type="term" value="F:transmembrane transporter activity"/>
    <property type="evidence" value="ECO:0007669"/>
    <property type="project" value="InterPro"/>
</dbReference>
<dbReference type="EMBL" id="UFQT01000037">
    <property type="protein sequence ID" value="SSX18402.1"/>
    <property type="molecule type" value="Genomic_DNA"/>
</dbReference>
<evidence type="ECO:0000256" key="1">
    <source>
        <dbReference type="ARBA" id="ARBA00004141"/>
    </source>
</evidence>
<comment type="subcellular location">
    <subcellularLocation>
        <location evidence="1">Membrane</location>
        <topology evidence="1">Multi-pass membrane protein</topology>
    </subcellularLocation>
</comment>
<dbReference type="Pfam" id="PF00083">
    <property type="entry name" value="Sugar_tr"/>
    <property type="match status" value="3"/>
</dbReference>
<reference evidence="8" key="1">
    <citation type="submission" date="2018-04" db="EMBL/GenBank/DDBJ databases">
        <authorList>
            <person name="Go L.Y."/>
            <person name="Mitchell J.A."/>
        </authorList>
    </citation>
    <scope>NUCLEOTIDE SEQUENCE</scope>
    <source>
        <tissue evidence="8">Whole organism</tissue>
    </source>
</reference>
<feature type="transmembrane region" description="Helical" evidence="6">
    <location>
        <begin position="242"/>
        <end position="263"/>
    </location>
</feature>
<feature type="transmembrane region" description="Helical" evidence="6">
    <location>
        <begin position="211"/>
        <end position="230"/>
    </location>
</feature>
<dbReference type="Gene3D" id="1.20.1250.20">
    <property type="entry name" value="MFS general substrate transporter like domains"/>
    <property type="match status" value="3"/>
</dbReference>
<feature type="transmembrane region" description="Helical" evidence="6">
    <location>
        <begin position="502"/>
        <end position="520"/>
    </location>
</feature>
<feature type="transmembrane region" description="Helical" evidence="6">
    <location>
        <begin position="1663"/>
        <end position="1681"/>
    </location>
</feature>
<dbReference type="EMBL" id="UFQS01000037">
    <property type="protein sequence ID" value="SSW98016.1"/>
    <property type="molecule type" value="Genomic_DNA"/>
</dbReference>
<evidence type="ECO:0000256" key="2">
    <source>
        <dbReference type="ARBA" id="ARBA00022692"/>
    </source>
</evidence>
<feature type="transmembrane region" description="Helical" evidence="6">
    <location>
        <begin position="1463"/>
        <end position="1482"/>
    </location>
</feature>
<feature type="transmembrane region" description="Helical" evidence="6">
    <location>
        <begin position="1096"/>
        <end position="1115"/>
    </location>
</feature>
<feature type="transmembrane region" description="Helical" evidence="6">
    <location>
        <begin position="1549"/>
        <end position="1572"/>
    </location>
</feature>
<feature type="transmembrane region" description="Helical" evidence="6">
    <location>
        <begin position="858"/>
        <end position="877"/>
    </location>
</feature>
<dbReference type="FunFam" id="1.20.1250.20:FF:000023">
    <property type="entry name" value="Solute carrier family 22 member 6"/>
    <property type="match status" value="3"/>
</dbReference>
<feature type="transmembrane region" description="Helical" evidence="6">
    <location>
        <begin position="1179"/>
        <end position="1199"/>
    </location>
</feature>
<dbReference type="VEuPathDB" id="VectorBase:CSON009535"/>
<evidence type="ECO:0000256" key="5">
    <source>
        <dbReference type="SAM" id="MobiDB-lite"/>
    </source>
</evidence>
<feature type="domain" description="Major facilitator superfamily (MFS) profile" evidence="7">
    <location>
        <begin position="1418"/>
        <end position="1835"/>
    </location>
</feature>
<dbReference type="CDD" id="cd17317">
    <property type="entry name" value="MFS_SLC22"/>
    <property type="match status" value="2"/>
</dbReference>